<protein>
    <recommendedName>
        <fullName evidence="5">Glutathione S-transferase</fullName>
    </recommendedName>
</protein>
<reference evidence="3" key="1">
    <citation type="journal article" date="2020" name="Fungal Divers.">
        <title>Resolving the Mortierellaceae phylogeny through synthesis of multi-gene phylogenetics and phylogenomics.</title>
        <authorList>
            <person name="Vandepol N."/>
            <person name="Liber J."/>
            <person name="Desiro A."/>
            <person name="Na H."/>
            <person name="Kennedy M."/>
            <person name="Barry K."/>
            <person name="Grigoriev I.V."/>
            <person name="Miller A.N."/>
            <person name="O'Donnell K."/>
            <person name="Stajich J.E."/>
            <person name="Bonito G."/>
        </authorList>
    </citation>
    <scope>NUCLEOTIDE SEQUENCE</scope>
    <source>
        <strain evidence="3">KOD948</strain>
    </source>
</reference>
<accession>A0A9P6PVQ8</accession>
<organism evidence="3 4">
    <name type="scientific">Mortierella polycephala</name>
    <dbReference type="NCBI Taxonomy" id="41804"/>
    <lineage>
        <taxon>Eukaryota</taxon>
        <taxon>Fungi</taxon>
        <taxon>Fungi incertae sedis</taxon>
        <taxon>Mucoromycota</taxon>
        <taxon>Mortierellomycotina</taxon>
        <taxon>Mortierellomycetes</taxon>
        <taxon>Mortierellales</taxon>
        <taxon>Mortierellaceae</taxon>
        <taxon>Mortierella</taxon>
    </lineage>
</organism>
<evidence type="ECO:0008006" key="5">
    <source>
        <dbReference type="Google" id="ProtNLM"/>
    </source>
</evidence>
<sequence>MAPHPYFDPAQAASFNEISTKKDSTFELKYFNIHGFGAIARQLLASGGAKFTLPNADNWAEEKPKAPFGVMPLLKETSSDGRVIQIAETDAIERYLAKKFDFYGSGAFEEVLVNTFSSQVNDMNSKLFLQYFITSDPELKAKAKENFVTKLIPEFIKNHEAHLQANGANGHYVGNKTTLPDFKLSQVVSIIQSISGEDLVSEKLTPAIFKVKTEVDKIPGLVAWKQTEEFKALSKANFDRLGYY</sequence>
<evidence type="ECO:0000259" key="1">
    <source>
        <dbReference type="PROSITE" id="PS50404"/>
    </source>
</evidence>
<dbReference type="Gene3D" id="1.20.1050.10">
    <property type="match status" value="1"/>
</dbReference>
<dbReference type="InterPro" id="IPR040079">
    <property type="entry name" value="Glutathione_S-Trfase"/>
</dbReference>
<dbReference type="InterPro" id="IPR004045">
    <property type="entry name" value="Glutathione_S-Trfase_N"/>
</dbReference>
<dbReference type="GO" id="GO:0004364">
    <property type="term" value="F:glutathione transferase activity"/>
    <property type="evidence" value="ECO:0007669"/>
    <property type="project" value="TreeGrafter"/>
</dbReference>
<dbReference type="InterPro" id="IPR050213">
    <property type="entry name" value="GST_superfamily"/>
</dbReference>
<dbReference type="Gene3D" id="3.40.30.10">
    <property type="entry name" value="Glutaredoxin"/>
    <property type="match status" value="1"/>
</dbReference>
<dbReference type="PROSITE" id="PS50404">
    <property type="entry name" value="GST_NTER"/>
    <property type="match status" value="1"/>
</dbReference>
<dbReference type="EMBL" id="JAAAJA010000369">
    <property type="protein sequence ID" value="KAG0255047.1"/>
    <property type="molecule type" value="Genomic_DNA"/>
</dbReference>
<evidence type="ECO:0000313" key="3">
    <source>
        <dbReference type="EMBL" id="KAG0255047.1"/>
    </source>
</evidence>
<proteinExistence type="predicted"/>
<dbReference type="InterPro" id="IPR036282">
    <property type="entry name" value="Glutathione-S-Trfase_C_sf"/>
</dbReference>
<dbReference type="OrthoDB" id="414243at2759"/>
<gene>
    <name evidence="3" type="ORF">BG011_005345</name>
</gene>
<dbReference type="InterPro" id="IPR036249">
    <property type="entry name" value="Thioredoxin-like_sf"/>
</dbReference>
<name>A0A9P6PVQ8_9FUNG</name>
<feature type="domain" description="GST C-terminal" evidence="2">
    <location>
        <begin position="106"/>
        <end position="238"/>
    </location>
</feature>
<dbReference type="SUPFAM" id="SSF52833">
    <property type="entry name" value="Thioredoxin-like"/>
    <property type="match status" value="1"/>
</dbReference>
<dbReference type="PANTHER" id="PTHR11571">
    <property type="entry name" value="GLUTATHIONE S-TRANSFERASE"/>
    <property type="match status" value="1"/>
</dbReference>
<dbReference type="Proteomes" id="UP000726737">
    <property type="component" value="Unassembled WGS sequence"/>
</dbReference>
<dbReference type="AlphaFoldDB" id="A0A9P6PVQ8"/>
<evidence type="ECO:0000313" key="4">
    <source>
        <dbReference type="Proteomes" id="UP000726737"/>
    </source>
</evidence>
<dbReference type="Pfam" id="PF14497">
    <property type="entry name" value="GST_C_3"/>
    <property type="match status" value="1"/>
</dbReference>
<comment type="caution">
    <text evidence="3">The sequence shown here is derived from an EMBL/GenBank/DDBJ whole genome shotgun (WGS) entry which is preliminary data.</text>
</comment>
<keyword evidence="4" id="KW-1185">Reference proteome</keyword>
<dbReference type="SFLD" id="SFLDS00019">
    <property type="entry name" value="Glutathione_Transferase_(cytos"/>
    <property type="match status" value="1"/>
</dbReference>
<dbReference type="PROSITE" id="PS50405">
    <property type="entry name" value="GST_CTER"/>
    <property type="match status" value="1"/>
</dbReference>
<dbReference type="GO" id="GO:0006749">
    <property type="term" value="P:glutathione metabolic process"/>
    <property type="evidence" value="ECO:0007669"/>
    <property type="project" value="TreeGrafter"/>
</dbReference>
<evidence type="ECO:0000259" key="2">
    <source>
        <dbReference type="PROSITE" id="PS50405"/>
    </source>
</evidence>
<dbReference type="SUPFAM" id="SSF47616">
    <property type="entry name" value="GST C-terminal domain-like"/>
    <property type="match status" value="1"/>
</dbReference>
<dbReference type="InterPro" id="IPR004046">
    <property type="entry name" value="GST_C"/>
</dbReference>
<dbReference type="PANTHER" id="PTHR11571:SF150">
    <property type="entry name" value="GLUTATHIONE S-TRANSFERASE"/>
    <property type="match status" value="1"/>
</dbReference>
<feature type="domain" description="GST N-terminal" evidence="1">
    <location>
        <begin position="24"/>
        <end position="104"/>
    </location>
</feature>
<dbReference type="InterPro" id="IPR010987">
    <property type="entry name" value="Glutathione-S-Trfase_C-like"/>
</dbReference>